<sequence>MGYPVAKTSCEENKVIDQNRSYEQESVERALTCANCGQKLHVLEVHVCEHCCAELMSDPNSSMHEEEDDG</sequence>
<protein>
    <submittedName>
        <fullName evidence="1">NinF</fullName>
    </submittedName>
</protein>
<accession>A0A0K2FJ27</accession>
<name>A0A0K2FJ27_9CAUD</name>
<organism evidence="1">
    <name type="scientific">Lambdavirus lambda</name>
    <dbReference type="NCBI Taxonomy" id="10710"/>
    <lineage>
        <taxon>Viruses</taxon>
        <taxon>Duplodnaviria</taxon>
        <taxon>Heunggongvirae</taxon>
        <taxon>Uroviricota</taxon>
        <taxon>Caudoviricetes</taxon>
        <taxon>Lambdavirus</taxon>
    </lineage>
</organism>
<reference evidence="1" key="1">
    <citation type="submission" date="2015-07" db="EMBL/GenBank/DDBJ databases">
        <title>Sequence of a LowGC-type plasmid harboring tetracycline and streptomycin resistance genes originating from cattle feces.</title>
        <authorList>
            <person name="Kyselkova M."/>
            <person name="Chrudimsky T."/>
            <person name="Chronakova A."/>
            <person name="Smalla K."/>
            <person name="Elhottova D."/>
        </authorList>
    </citation>
    <scope>NUCLEOTIDE SEQUENCE [LARGE SCALE GENOMIC DNA]</scope>
</reference>
<proteinExistence type="predicted"/>
<dbReference type="InterPro" id="IPR008712">
    <property type="entry name" value="NinF"/>
</dbReference>
<dbReference type="Pfam" id="PF05810">
    <property type="entry name" value="NinF"/>
    <property type="match status" value="1"/>
</dbReference>
<dbReference type="EMBL" id="KT232076">
    <property type="protein sequence ID" value="ALA45755.1"/>
    <property type="molecule type" value="Genomic_DNA"/>
</dbReference>
<evidence type="ECO:0000313" key="1">
    <source>
        <dbReference type="EMBL" id="ALA45755.1"/>
    </source>
</evidence>